<gene>
    <name evidence="2" type="ORF">LSALG_LOCUS16210</name>
</gene>
<dbReference type="AlphaFoldDB" id="A0AA36DYY9"/>
<sequence length="682" mass="77995">MLNGDPHYPVGIPADPIVFGKRIPIGNRAGDGIDFHIRGRGRDYQNPSQTRPVAIPSGGEERMKRDSTSSYRPYIFFWRDYFQGMTANCPAIGLIDEQVKSEDELPVETEWSEEHDCVPLKQRLKMLRATVVSRSQKETLIPARSPVDDSLKKEDDLCDSLGFHSDHDGSEGRSDDASFEHIQHGTVHSVGSSLQDRMLSEKLEIKYNKDIDNFEEFLEDLDHVVLKERQRMLLSRELVGSTGTSMENKFSDPCTSSADMILPNAQIKSGESDVSGIRSPIRKENEILEKHNESVYTSCEAIKITESQNYKNVKVEPVDDDLQSPKKDVPVIPCLHNPIPVKSEPLNNAEIFQDIIDHMMLGDRMRLLASRKFPKSSFHETFENPRAFSSFGNDDKPTSFESSIPFLPKRPRKRKKTATDSIEKALEEDAPGLLQVLIEKGVLVDEIKLYGENEDDEALDIEESFSELEDVIEKLFSQRQSFLKFGPIRCGKGEKASYCLACLISLVEQARYLRVRKWPVEWGWCRDLQSFIFVFEKHNRIVLERPEYGYATYFFELVDTLPVNWQIKRLVTTMKLTSCSRITLIENRPLMVGKDLSEGEARVLMEYGWIADSGLGTMLNYRDRVVHDRKNESESSEWRSKIVKLLTDGFNGGIIVPNDIPKKLMDYDFSHTHTHDVKLEEE</sequence>
<dbReference type="PANTHER" id="PTHR47871:SF2">
    <property type="entry name" value="OS03G0221300 PROTEIN"/>
    <property type="match status" value="1"/>
</dbReference>
<keyword evidence="3" id="KW-1185">Reference proteome</keyword>
<dbReference type="PANTHER" id="PTHR47871">
    <property type="entry name" value="NAC DOMAIN-CONTAINING PROTEIN 8"/>
    <property type="match status" value="1"/>
</dbReference>
<organism evidence="2 3">
    <name type="scientific">Lactuca saligna</name>
    <name type="common">Willowleaf lettuce</name>
    <dbReference type="NCBI Taxonomy" id="75948"/>
    <lineage>
        <taxon>Eukaryota</taxon>
        <taxon>Viridiplantae</taxon>
        <taxon>Streptophyta</taxon>
        <taxon>Embryophyta</taxon>
        <taxon>Tracheophyta</taxon>
        <taxon>Spermatophyta</taxon>
        <taxon>Magnoliopsida</taxon>
        <taxon>eudicotyledons</taxon>
        <taxon>Gunneridae</taxon>
        <taxon>Pentapetalae</taxon>
        <taxon>asterids</taxon>
        <taxon>campanulids</taxon>
        <taxon>Asterales</taxon>
        <taxon>Asteraceae</taxon>
        <taxon>Cichorioideae</taxon>
        <taxon>Cichorieae</taxon>
        <taxon>Lactucinae</taxon>
        <taxon>Lactuca</taxon>
    </lineage>
</organism>
<evidence type="ECO:0000313" key="3">
    <source>
        <dbReference type="Proteomes" id="UP001177003"/>
    </source>
</evidence>
<evidence type="ECO:0000256" key="1">
    <source>
        <dbReference type="SAM" id="MobiDB-lite"/>
    </source>
</evidence>
<proteinExistence type="predicted"/>
<protein>
    <submittedName>
        <fullName evidence="2">Uncharacterized protein</fullName>
    </submittedName>
</protein>
<feature type="region of interest" description="Disordered" evidence="1">
    <location>
        <begin position="386"/>
        <end position="420"/>
    </location>
</feature>
<reference evidence="2" key="1">
    <citation type="submission" date="2023-04" db="EMBL/GenBank/DDBJ databases">
        <authorList>
            <person name="Vijverberg K."/>
            <person name="Xiong W."/>
            <person name="Schranz E."/>
        </authorList>
    </citation>
    <scope>NUCLEOTIDE SEQUENCE</scope>
</reference>
<feature type="region of interest" description="Disordered" evidence="1">
    <location>
        <begin position="36"/>
        <end position="65"/>
    </location>
</feature>
<evidence type="ECO:0000313" key="2">
    <source>
        <dbReference type="EMBL" id="CAI9276223.1"/>
    </source>
</evidence>
<dbReference type="EMBL" id="OX465079">
    <property type="protein sequence ID" value="CAI9276223.1"/>
    <property type="molecule type" value="Genomic_DNA"/>
</dbReference>
<dbReference type="Proteomes" id="UP001177003">
    <property type="component" value="Chromosome 3"/>
</dbReference>
<name>A0AA36DYY9_LACSI</name>
<accession>A0AA36DYY9</accession>